<dbReference type="InterPro" id="IPR023093">
    <property type="entry name" value="ScpA-like_C"/>
</dbReference>
<reference evidence="10" key="2">
    <citation type="submission" date="2023-05" db="EMBL/GenBank/DDBJ databases">
        <authorList>
            <person name="Schelkunov M.I."/>
        </authorList>
    </citation>
    <scope>NUCLEOTIDE SEQUENCE</scope>
    <source>
        <strain evidence="10">Hsosn_3</strain>
        <tissue evidence="10">Leaf</tissue>
    </source>
</reference>
<evidence type="ECO:0000259" key="9">
    <source>
        <dbReference type="Pfam" id="PF04825"/>
    </source>
</evidence>
<dbReference type="FunFam" id="1.10.10.580:FF:000002">
    <property type="entry name" value="Sister chromatid cohesion 1 protein 4"/>
    <property type="match status" value="1"/>
</dbReference>
<dbReference type="GO" id="GO:0003682">
    <property type="term" value="F:chromatin binding"/>
    <property type="evidence" value="ECO:0007669"/>
    <property type="project" value="TreeGrafter"/>
</dbReference>
<comment type="caution">
    <text evidence="10">The sequence shown here is derived from an EMBL/GenBank/DDBJ whole genome shotgun (WGS) entry which is preliminary data.</text>
</comment>
<evidence type="ECO:0000256" key="4">
    <source>
        <dbReference type="ARBA" id="ARBA00022829"/>
    </source>
</evidence>
<name>A0AAD8JET1_9APIA</name>
<organism evidence="10 11">
    <name type="scientific">Heracleum sosnowskyi</name>
    <dbReference type="NCBI Taxonomy" id="360622"/>
    <lineage>
        <taxon>Eukaryota</taxon>
        <taxon>Viridiplantae</taxon>
        <taxon>Streptophyta</taxon>
        <taxon>Embryophyta</taxon>
        <taxon>Tracheophyta</taxon>
        <taxon>Spermatophyta</taxon>
        <taxon>Magnoliopsida</taxon>
        <taxon>eudicotyledons</taxon>
        <taxon>Gunneridae</taxon>
        <taxon>Pentapetalae</taxon>
        <taxon>asterids</taxon>
        <taxon>campanulids</taxon>
        <taxon>Apiales</taxon>
        <taxon>Apiaceae</taxon>
        <taxon>Apioideae</taxon>
        <taxon>apioid superclade</taxon>
        <taxon>Tordylieae</taxon>
        <taxon>Tordyliinae</taxon>
        <taxon>Heracleum</taxon>
    </lineage>
</organism>
<keyword evidence="5" id="KW-0539">Nucleus</keyword>
<dbReference type="InterPro" id="IPR036390">
    <property type="entry name" value="WH_DNA-bd_sf"/>
</dbReference>
<dbReference type="EMBL" id="JAUIZM010000001">
    <property type="protein sequence ID" value="KAK1402879.1"/>
    <property type="molecule type" value="Genomic_DNA"/>
</dbReference>
<dbReference type="Pfam" id="PF04825">
    <property type="entry name" value="Rad21_Rec8_N"/>
    <property type="match status" value="1"/>
</dbReference>
<dbReference type="PANTHER" id="PTHR12585:SF69">
    <property type="entry name" value="FI11703P"/>
    <property type="match status" value="1"/>
</dbReference>
<dbReference type="SUPFAM" id="SSF46785">
    <property type="entry name" value="Winged helix' DNA-binding domain"/>
    <property type="match status" value="1"/>
</dbReference>
<comment type="subunit">
    <text evidence="6">Component of the cohesin complex.</text>
</comment>
<dbReference type="GO" id="GO:0008278">
    <property type="term" value="C:cohesin complex"/>
    <property type="evidence" value="ECO:0007669"/>
    <property type="project" value="InterPro"/>
</dbReference>
<feature type="domain" description="Rad21/Rec8-like protein C-terminal eukaryotic" evidence="8">
    <location>
        <begin position="1186"/>
        <end position="1234"/>
    </location>
</feature>
<evidence type="ECO:0000313" key="11">
    <source>
        <dbReference type="Proteomes" id="UP001237642"/>
    </source>
</evidence>
<dbReference type="CDD" id="cd21793">
    <property type="entry name" value="Rad21_Rec8_M_AtSYN1-like"/>
    <property type="match status" value="1"/>
</dbReference>
<evidence type="ECO:0000259" key="8">
    <source>
        <dbReference type="Pfam" id="PF04824"/>
    </source>
</evidence>
<evidence type="ECO:0000256" key="3">
    <source>
        <dbReference type="ARBA" id="ARBA00022776"/>
    </source>
</evidence>
<sequence length="1240" mass="136184">MFYSQFILAKKGPLGTIWIAAHLERKLRKNQVADTDIGVSVDSILSPDVPIALRLSSHLLVGVVRIYSRKVNYLFDDCSEALLKIKQAFRSTAVDLPPEESTAPYHSITLPETFDLDDFELPDNDLLQGNYVDHHISSKEQITLQDTMDGVTYSTSQFGLDERFGDGDTSGLDLDEELFLSKVAAAGHDDLMFNSSTDPQSSVQPMTSFNHEETNETTNSEIMTSSANKEIEEIDDGTDHMEYDQAPRTPGLLEEPNLPNIQETSACDDHLEFEHQNLTESAVKENMENASSNSNLYLVNGSLSSGVGPVPVHPNSDKDKSFLANGLESSQKIPQGELSTVESLLIAKPDSISMMSPASATEVGEISMNNGSFDKICTVPSILIGDEDMQNGTISNNEPHISFDDRTSEDRLNIQGVGAGEINISTCNLNNTGQPVSEAVLKNNGTFYQTESPNNVEIAEDLVQSSLLGNSFKSNAESTATSELEKSETQGRTEELNKMLELGNSVQENVACTENKNQIEASVSPNLLEREDDPVSAKSTVVQGEEFHEDDGSNQVVELVSCDKLNGQAENVNIVDGHLEIINSSTCSEFPAPEKLLSVPEMDTHNSLSIGATPGQLALTEGGNDTDATVTGKKRSFAESQLTMQSLNSVNSSAIVRHRTTPESVPGDDDLLSSILVGRKSLAFKVKETPQQGLPYLKRHKSAPRASASKRKVLMDEQMVLHGDMIRQQLTNTEDIRRLRKKAPCTRPDISMIQKQSLEDDMFSEPIFTGVSPGLASLHNQAYDLSETRISLDDVTINNASSLQDKAGTSFEVAKDMDLYEEFDSRVAGIGRESDILDGRVNYKAQPSEAPVLVESNHLDGQSVSLDPTFDVAGTNNLQDMHPETIEMDVDAVNPDANGAFYSSSTVDVMSNGTGDQTASVLHFGTGDQTASVLHPAAGITNEVDVTLQIEAPVETTDQQPDVLSVEIDVNAADKKDHNVDRDIVHDVHATEEISSRQMEIYDSVQVETEFHTEGVAHTESVYPTTMSVDMGARGSYNLSDEHAVDELRQNEQALLEEDMFLYAAADFNVNNLETGGVYDVENITNSLDPVMVDVDFGNSIHKENTKEFETDQVDYNNLDYSAAGNDTEFLNYDEDEVAEADEEDAPNAEETRFIDNSGWSSRTRAVAKYLQIMFDKEAERNQNVLPIDNLLVGKSRKEASRMFFETLVLKTKDYIHVEQTTPFNNINILPRAKLTKVDF</sequence>
<evidence type="ECO:0000256" key="2">
    <source>
        <dbReference type="ARBA" id="ARBA00009870"/>
    </source>
</evidence>
<protein>
    <submittedName>
        <fullName evidence="10">Sister chromatid cohesion 1 protein 4</fullName>
    </submittedName>
</protein>
<dbReference type="Proteomes" id="UP001237642">
    <property type="component" value="Unassembled WGS sequence"/>
</dbReference>
<evidence type="ECO:0000256" key="7">
    <source>
        <dbReference type="SAM" id="MobiDB-lite"/>
    </source>
</evidence>
<keyword evidence="4" id="KW-0159">Chromosome partition</keyword>
<dbReference type="GO" id="GO:0007062">
    <property type="term" value="P:sister chromatid cohesion"/>
    <property type="evidence" value="ECO:0007669"/>
    <property type="project" value="InterPro"/>
</dbReference>
<feature type="region of interest" description="Disordered" evidence="7">
    <location>
        <begin position="197"/>
        <end position="218"/>
    </location>
</feature>
<keyword evidence="3" id="KW-0131">Cell cycle</keyword>
<dbReference type="AlphaFoldDB" id="A0AAD8JET1"/>
<dbReference type="InterPro" id="IPR039781">
    <property type="entry name" value="Rad21/Rec8-like"/>
</dbReference>
<feature type="domain" description="Rad21/Rec8-like protein N-terminal" evidence="9">
    <location>
        <begin position="1"/>
        <end position="101"/>
    </location>
</feature>
<evidence type="ECO:0000256" key="1">
    <source>
        <dbReference type="ARBA" id="ARBA00004123"/>
    </source>
</evidence>
<evidence type="ECO:0000313" key="10">
    <source>
        <dbReference type="EMBL" id="KAK1402879.1"/>
    </source>
</evidence>
<keyword evidence="3" id="KW-0132">Cell division</keyword>
<reference evidence="10" key="1">
    <citation type="submission" date="2023-02" db="EMBL/GenBank/DDBJ databases">
        <title>Genome of toxic invasive species Heracleum sosnowskyi carries increased number of genes despite the absence of recent whole-genome duplications.</title>
        <authorList>
            <person name="Schelkunov M."/>
            <person name="Shtratnikova V."/>
            <person name="Makarenko M."/>
            <person name="Klepikova A."/>
            <person name="Omelchenko D."/>
            <person name="Novikova G."/>
            <person name="Obukhova E."/>
            <person name="Bogdanov V."/>
            <person name="Penin A."/>
            <person name="Logacheva M."/>
        </authorList>
    </citation>
    <scope>NUCLEOTIDE SEQUENCE</scope>
    <source>
        <strain evidence="10">Hsosn_3</strain>
        <tissue evidence="10">Leaf</tissue>
    </source>
</reference>
<dbReference type="PANTHER" id="PTHR12585">
    <property type="entry name" value="SCC1 / RAD21 FAMILY MEMBER"/>
    <property type="match status" value="1"/>
</dbReference>
<comment type="subcellular location">
    <subcellularLocation>
        <location evidence="1">Nucleus</location>
    </subcellularLocation>
</comment>
<gene>
    <name evidence="10" type="ORF">POM88_002484</name>
</gene>
<dbReference type="GO" id="GO:0007059">
    <property type="term" value="P:chromosome segregation"/>
    <property type="evidence" value="ECO:0007669"/>
    <property type="project" value="UniProtKB-KW"/>
</dbReference>
<feature type="compositionally biased region" description="Polar residues" evidence="7">
    <location>
        <begin position="197"/>
        <end position="206"/>
    </location>
</feature>
<dbReference type="InterPro" id="IPR006909">
    <property type="entry name" value="Rad21/Rec8_C_eu"/>
</dbReference>
<dbReference type="Pfam" id="PF04824">
    <property type="entry name" value="Rad21_Rec8"/>
    <property type="match status" value="1"/>
</dbReference>
<dbReference type="InterPro" id="IPR006910">
    <property type="entry name" value="Rad21_Rec8_N"/>
</dbReference>
<dbReference type="Gene3D" id="1.10.10.580">
    <property type="entry name" value="Structural maintenance of chromosome 1. Chain E"/>
    <property type="match status" value="1"/>
</dbReference>
<evidence type="ECO:0000256" key="5">
    <source>
        <dbReference type="ARBA" id="ARBA00023242"/>
    </source>
</evidence>
<evidence type="ECO:0000256" key="6">
    <source>
        <dbReference type="ARBA" id="ARBA00064543"/>
    </source>
</evidence>
<keyword evidence="11" id="KW-1185">Reference proteome</keyword>
<dbReference type="GO" id="GO:0005634">
    <property type="term" value="C:nucleus"/>
    <property type="evidence" value="ECO:0007669"/>
    <property type="project" value="UniProtKB-SubCell"/>
</dbReference>
<comment type="similarity">
    <text evidence="2">Belongs to the rad21 family.</text>
</comment>
<proteinExistence type="inferred from homology"/>
<keyword evidence="3" id="KW-0498">Mitosis</keyword>
<dbReference type="GO" id="GO:1990414">
    <property type="term" value="P:replication-born double-strand break repair via sister chromatid exchange"/>
    <property type="evidence" value="ECO:0007669"/>
    <property type="project" value="TreeGrafter"/>
</dbReference>
<accession>A0AAD8JET1</accession>